<organism evidence="2 3">
    <name type="scientific">Cordyceps javanica</name>
    <dbReference type="NCBI Taxonomy" id="43265"/>
    <lineage>
        <taxon>Eukaryota</taxon>
        <taxon>Fungi</taxon>
        <taxon>Dikarya</taxon>
        <taxon>Ascomycota</taxon>
        <taxon>Pezizomycotina</taxon>
        <taxon>Sordariomycetes</taxon>
        <taxon>Hypocreomycetidae</taxon>
        <taxon>Hypocreales</taxon>
        <taxon>Cordycipitaceae</taxon>
        <taxon>Cordyceps</taxon>
    </lineage>
</organism>
<comment type="caution">
    <text evidence="2">The sequence shown here is derived from an EMBL/GenBank/DDBJ whole genome shotgun (WGS) entry which is preliminary data.</text>
</comment>
<keyword evidence="3" id="KW-1185">Reference proteome</keyword>
<proteinExistence type="predicted"/>
<feature type="region of interest" description="Disordered" evidence="1">
    <location>
        <begin position="29"/>
        <end position="58"/>
    </location>
</feature>
<evidence type="ECO:0000313" key="2">
    <source>
        <dbReference type="EMBL" id="TQV93683.1"/>
    </source>
</evidence>
<evidence type="ECO:0000313" key="3">
    <source>
        <dbReference type="Proteomes" id="UP000315783"/>
    </source>
</evidence>
<reference evidence="2 3" key="1">
    <citation type="journal article" date="2019" name="Appl. Microbiol. Biotechnol.">
        <title>Genome sequence of Isaria javanica and comparative genome analysis insights into family S53 peptidase evolution in fungal entomopathogens.</title>
        <authorList>
            <person name="Lin R."/>
            <person name="Zhang X."/>
            <person name="Xin B."/>
            <person name="Zou M."/>
            <person name="Gao Y."/>
            <person name="Qin F."/>
            <person name="Hu Q."/>
            <person name="Xie B."/>
            <person name="Cheng X."/>
        </authorList>
    </citation>
    <scope>NUCLEOTIDE SEQUENCE [LARGE SCALE GENOMIC DNA]</scope>
    <source>
        <strain evidence="2 3">IJ1G</strain>
    </source>
</reference>
<sequence length="58" mass="6376">MRRRGSAGFWRLAPGGIPVAWFCPSSRARNTNSCASRPSVTAMPLPRRPSSRKNGRCC</sequence>
<feature type="compositionally biased region" description="Polar residues" evidence="1">
    <location>
        <begin position="29"/>
        <end position="39"/>
    </location>
</feature>
<name>A0A545UW39_9HYPO</name>
<dbReference type="Proteomes" id="UP000315783">
    <property type="component" value="Unassembled WGS sequence"/>
</dbReference>
<dbReference type="AlphaFoldDB" id="A0A545UW39"/>
<accession>A0A545UW39</accession>
<gene>
    <name evidence="2" type="ORF">IF1G_07415</name>
</gene>
<dbReference type="EMBL" id="SPUK01000011">
    <property type="protein sequence ID" value="TQV93683.1"/>
    <property type="molecule type" value="Genomic_DNA"/>
</dbReference>
<evidence type="ECO:0000256" key="1">
    <source>
        <dbReference type="SAM" id="MobiDB-lite"/>
    </source>
</evidence>
<protein>
    <submittedName>
        <fullName evidence="2">Uncharacterized protein</fullName>
    </submittedName>
</protein>
<feature type="compositionally biased region" description="Basic residues" evidence="1">
    <location>
        <begin position="49"/>
        <end position="58"/>
    </location>
</feature>